<dbReference type="Proteomes" id="UP000176868">
    <property type="component" value="Unassembled WGS sequence"/>
</dbReference>
<accession>A0A1G2V8W1</accession>
<organism evidence="1 2">
    <name type="scientific">Candidatus Zambryskibacteria bacterium RIFOXYD2_FULL_43_10</name>
    <dbReference type="NCBI Taxonomy" id="1802782"/>
    <lineage>
        <taxon>Bacteria</taxon>
        <taxon>Candidatus Zambryskiibacteriota</taxon>
    </lineage>
</organism>
<name>A0A1G2V8W1_9BACT</name>
<evidence type="ECO:0000313" key="1">
    <source>
        <dbReference type="EMBL" id="OHB18030.1"/>
    </source>
</evidence>
<dbReference type="EMBL" id="MHWZ01000008">
    <property type="protein sequence ID" value="OHB18030.1"/>
    <property type="molecule type" value="Genomic_DNA"/>
</dbReference>
<dbReference type="AlphaFoldDB" id="A0A1G2V8W1"/>
<comment type="caution">
    <text evidence="1">The sequence shown here is derived from an EMBL/GenBank/DDBJ whole genome shotgun (WGS) entry which is preliminary data.</text>
</comment>
<gene>
    <name evidence="1" type="ORF">A2544_02720</name>
</gene>
<sequence>MAVMPDGSGLTVRVVSDKVIANVREIHHYFEEEWEGPMFEVYEKVFSQEFDFSGLPWKSERHKELLAELVRGRIMRTGFKKFAEPIVRLAQKLATQSEAYDRATA</sequence>
<proteinExistence type="predicted"/>
<protein>
    <submittedName>
        <fullName evidence="1">Uncharacterized protein</fullName>
    </submittedName>
</protein>
<reference evidence="1 2" key="1">
    <citation type="journal article" date="2016" name="Nat. Commun.">
        <title>Thousands of microbial genomes shed light on interconnected biogeochemical processes in an aquifer system.</title>
        <authorList>
            <person name="Anantharaman K."/>
            <person name="Brown C.T."/>
            <person name="Hug L.A."/>
            <person name="Sharon I."/>
            <person name="Castelle C.J."/>
            <person name="Probst A.J."/>
            <person name="Thomas B.C."/>
            <person name="Singh A."/>
            <person name="Wilkins M.J."/>
            <person name="Karaoz U."/>
            <person name="Brodie E.L."/>
            <person name="Williams K.H."/>
            <person name="Hubbard S.S."/>
            <person name="Banfield J.F."/>
        </authorList>
    </citation>
    <scope>NUCLEOTIDE SEQUENCE [LARGE SCALE GENOMIC DNA]</scope>
</reference>
<evidence type="ECO:0000313" key="2">
    <source>
        <dbReference type="Proteomes" id="UP000176868"/>
    </source>
</evidence>